<protein>
    <recommendedName>
        <fullName evidence="5">Auxin-responsive protein</fullName>
    </recommendedName>
</protein>
<name>A0A426Y7H7_ENSVE</name>
<accession>A0A426Y7H7</accession>
<feature type="region of interest" description="Disordered" evidence="2">
    <location>
        <begin position="1"/>
        <end position="22"/>
    </location>
</feature>
<evidence type="ECO:0000256" key="2">
    <source>
        <dbReference type="SAM" id="MobiDB-lite"/>
    </source>
</evidence>
<dbReference type="GO" id="GO:0009733">
    <property type="term" value="P:response to auxin"/>
    <property type="evidence" value="ECO:0007669"/>
    <property type="project" value="InterPro"/>
</dbReference>
<reference evidence="3 4" key="1">
    <citation type="journal article" date="2014" name="Agronomy (Basel)">
        <title>A Draft Genome Sequence for Ensete ventricosum, the Drought-Tolerant Tree Against Hunger.</title>
        <authorList>
            <person name="Harrison J."/>
            <person name="Moore K.A."/>
            <person name="Paszkiewicz K."/>
            <person name="Jones T."/>
            <person name="Grant M."/>
            <person name="Ambacheew D."/>
            <person name="Muzemil S."/>
            <person name="Studholme D.J."/>
        </authorList>
    </citation>
    <scope>NUCLEOTIDE SEQUENCE [LARGE SCALE GENOMIC DNA]</scope>
</reference>
<dbReference type="Pfam" id="PF02519">
    <property type="entry name" value="Auxin_inducible"/>
    <property type="match status" value="1"/>
</dbReference>
<evidence type="ECO:0000313" key="3">
    <source>
        <dbReference type="EMBL" id="RRT47656.1"/>
    </source>
</evidence>
<dbReference type="Proteomes" id="UP000287651">
    <property type="component" value="Unassembled WGS sequence"/>
</dbReference>
<dbReference type="EMBL" id="AMZH03014428">
    <property type="protein sequence ID" value="RRT47656.1"/>
    <property type="molecule type" value="Genomic_DNA"/>
</dbReference>
<feature type="compositionally biased region" description="Basic and acidic residues" evidence="2">
    <location>
        <begin position="1"/>
        <end position="10"/>
    </location>
</feature>
<organism evidence="3 4">
    <name type="scientific">Ensete ventricosum</name>
    <name type="common">Abyssinian banana</name>
    <name type="synonym">Musa ensete</name>
    <dbReference type="NCBI Taxonomy" id="4639"/>
    <lineage>
        <taxon>Eukaryota</taxon>
        <taxon>Viridiplantae</taxon>
        <taxon>Streptophyta</taxon>
        <taxon>Embryophyta</taxon>
        <taxon>Tracheophyta</taxon>
        <taxon>Spermatophyta</taxon>
        <taxon>Magnoliopsida</taxon>
        <taxon>Liliopsida</taxon>
        <taxon>Zingiberales</taxon>
        <taxon>Musaceae</taxon>
        <taxon>Ensete</taxon>
    </lineage>
</organism>
<feature type="non-terminal residue" evidence="3">
    <location>
        <position position="1"/>
    </location>
</feature>
<dbReference type="AlphaFoldDB" id="A0A426Y7H7"/>
<comment type="caution">
    <text evidence="3">The sequence shown here is derived from an EMBL/GenBank/DDBJ whole genome shotgun (WGS) entry which is preliminary data.</text>
</comment>
<evidence type="ECO:0000256" key="1">
    <source>
        <dbReference type="ARBA" id="ARBA00006974"/>
    </source>
</evidence>
<dbReference type="InterPro" id="IPR003676">
    <property type="entry name" value="SAUR_fam"/>
</dbReference>
<evidence type="ECO:0008006" key="5">
    <source>
        <dbReference type="Google" id="ProtNLM"/>
    </source>
</evidence>
<proteinExistence type="inferred from homology"/>
<comment type="similarity">
    <text evidence="1">Belongs to the ARG7 family.</text>
</comment>
<dbReference type="PANTHER" id="PTHR31929">
    <property type="entry name" value="SAUR-LIKE AUXIN-RESPONSIVE PROTEIN FAMILY-RELATED"/>
    <property type="match status" value="1"/>
</dbReference>
<evidence type="ECO:0000313" key="4">
    <source>
        <dbReference type="Proteomes" id="UP000287651"/>
    </source>
</evidence>
<sequence>STRNTREESTKGCFGDDGSPVLKPVHSALSFAETTRKKKKKKKKRKRGAMGVRLAGVVRVKEMLQRSFRKHHSWAPDVPKGHFAVYVGDMEKRFVVPVSYLQHPLFQSLLHKAAEEYGFEHPGGLLRVPCNEDAFASLTSRMSSL</sequence>
<gene>
    <name evidence="3" type="ORF">B296_00028315</name>
</gene>